<dbReference type="InterPro" id="IPR029068">
    <property type="entry name" value="Glyas_Bleomycin-R_OHBP_Dase"/>
</dbReference>
<name>A8S1Z2_ENTBW</name>
<evidence type="ECO:0000313" key="3">
    <source>
        <dbReference type="Proteomes" id="UP000005396"/>
    </source>
</evidence>
<gene>
    <name evidence="2" type="ORF">CLOBOL_06218</name>
</gene>
<evidence type="ECO:0000313" key="2">
    <source>
        <dbReference type="EMBL" id="EDP13653.1"/>
    </source>
</evidence>
<dbReference type="Gene3D" id="3.10.180.10">
    <property type="entry name" value="2,3-Dihydroxybiphenyl 1,2-Dioxygenase, domain 1"/>
    <property type="match status" value="1"/>
</dbReference>
<proteinExistence type="predicted"/>
<comment type="caution">
    <text evidence="2">The sequence shown here is derived from an EMBL/GenBank/DDBJ whole genome shotgun (WGS) entry which is preliminary data.</text>
</comment>
<organism evidence="2 3">
    <name type="scientific">Enterocloster bolteae (strain ATCC BAA-613 / DSM 15670 / CCUG 46953 / JCM 12243 / WAL 16351)</name>
    <name type="common">Clostridium bolteae</name>
    <dbReference type="NCBI Taxonomy" id="411902"/>
    <lineage>
        <taxon>Bacteria</taxon>
        <taxon>Bacillati</taxon>
        <taxon>Bacillota</taxon>
        <taxon>Clostridia</taxon>
        <taxon>Lachnospirales</taxon>
        <taxon>Lachnospiraceae</taxon>
        <taxon>Enterocloster</taxon>
    </lineage>
</organism>
<feature type="domain" description="Glyoxalase/fosfomycin resistance/dioxygenase" evidence="1">
    <location>
        <begin position="21"/>
        <end position="177"/>
    </location>
</feature>
<reference evidence="2 3" key="1">
    <citation type="submission" date="2007-08" db="EMBL/GenBank/DDBJ databases">
        <authorList>
            <person name="Fulton L."/>
            <person name="Clifton S."/>
            <person name="Fulton B."/>
            <person name="Xu J."/>
            <person name="Minx P."/>
            <person name="Pepin K.H."/>
            <person name="Johnson M."/>
            <person name="Thiruvilangam P."/>
            <person name="Bhonagiri V."/>
            <person name="Nash W.E."/>
            <person name="Mardis E.R."/>
            <person name="Wilson R.K."/>
        </authorList>
    </citation>
    <scope>NUCLEOTIDE SEQUENCE [LARGE SCALE GENOMIC DNA]</scope>
    <source>
        <strain evidence="3">ATCC BAA-613 / DSM 15670 / CCUG 46953 / JCM 12243 / WAL 16351</strain>
    </source>
</reference>
<dbReference type="SUPFAM" id="SSF54593">
    <property type="entry name" value="Glyoxalase/Bleomycin resistance protein/Dihydroxybiphenyl dioxygenase"/>
    <property type="match status" value="1"/>
</dbReference>
<dbReference type="PaxDb" id="411902-CLOBOL_06218"/>
<reference evidence="2 3" key="2">
    <citation type="submission" date="2007-09" db="EMBL/GenBank/DDBJ databases">
        <title>Draft genome sequence of Clostridium bolteae (ATCC BAA-613).</title>
        <authorList>
            <person name="Sudarsanam P."/>
            <person name="Ley R."/>
            <person name="Guruge J."/>
            <person name="Turnbaugh P.J."/>
            <person name="Mahowald M."/>
            <person name="Liep D."/>
            <person name="Gordon J."/>
        </authorList>
    </citation>
    <scope>NUCLEOTIDE SEQUENCE [LARGE SCALE GENOMIC DNA]</scope>
    <source>
        <strain evidence="3">ATCC BAA-613 / DSM 15670 / CCUG 46953 / JCM 12243 / WAL 16351</strain>
    </source>
</reference>
<dbReference type="HOGENOM" id="CLU_146566_0_0_9"/>
<protein>
    <recommendedName>
        <fullName evidence="1">Glyoxalase/fosfomycin resistance/dioxygenase domain-containing protein</fullName>
    </recommendedName>
</protein>
<dbReference type="InterPro" id="IPR004360">
    <property type="entry name" value="Glyas_Fos-R_dOase_dom"/>
</dbReference>
<sequence length="179" mass="19509">MKKKDICKRFCFKGVIMEMKLTYIAIHTAKPERMKDFYVKYLGAVADEPRPAGKDGQEADTGLADSTFGGTVYNLSFEGGVKIRLIPERPVICDALSSVSFASALISSAPSSISPAMQARPSYAVCLTFTVGSRKRVNELTGQLIMEGYDVICEPGFYGVEHYSSSVFDPEGNVIELVA</sequence>
<dbReference type="AlphaFoldDB" id="A8S1Z2"/>
<dbReference type="Pfam" id="PF00903">
    <property type="entry name" value="Glyoxalase"/>
    <property type="match status" value="1"/>
</dbReference>
<dbReference type="Proteomes" id="UP000005396">
    <property type="component" value="Unassembled WGS sequence"/>
</dbReference>
<dbReference type="EMBL" id="ABCC02000047">
    <property type="protein sequence ID" value="EDP13653.1"/>
    <property type="molecule type" value="Genomic_DNA"/>
</dbReference>
<dbReference type="eggNOG" id="COG0346">
    <property type="taxonomic scope" value="Bacteria"/>
</dbReference>
<evidence type="ECO:0000259" key="1">
    <source>
        <dbReference type="Pfam" id="PF00903"/>
    </source>
</evidence>
<accession>A8S1Z2</accession>